<dbReference type="PANTHER" id="PTHR43157:SF31">
    <property type="entry name" value="PHOSPHATIDYLINOSITOL-GLYCAN BIOSYNTHESIS CLASS F PROTEIN"/>
    <property type="match status" value="1"/>
</dbReference>
<dbReference type="Proteomes" id="UP000290288">
    <property type="component" value="Unassembled WGS sequence"/>
</dbReference>
<dbReference type="STRING" id="2316362.A0A4Q2CZL5"/>
<dbReference type="SUPFAM" id="SSF51735">
    <property type="entry name" value="NAD(P)-binding Rossmann-fold domains"/>
    <property type="match status" value="1"/>
</dbReference>
<accession>A0A4Q2CZL5</accession>
<reference evidence="2 3" key="1">
    <citation type="submission" date="2019-01" db="EMBL/GenBank/DDBJ databases">
        <title>Draft genome sequence of Psathyrella aberdarensis IHI B618.</title>
        <authorList>
            <person name="Buettner E."/>
            <person name="Kellner H."/>
        </authorList>
    </citation>
    <scope>NUCLEOTIDE SEQUENCE [LARGE SCALE GENOMIC DNA]</scope>
    <source>
        <strain evidence="2 3">IHI B618</strain>
    </source>
</reference>
<organism evidence="2 3">
    <name type="scientific">Candolleomyces aberdarensis</name>
    <dbReference type="NCBI Taxonomy" id="2316362"/>
    <lineage>
        <taxon>Eukaryota</taxon>
        <taxon>Fungi</taxon>
        <taxon>Dikarya</taxon>
        <taxon>Basidiomycota</taxon>
        <taxon>Agaricomycotina</taxon>
        <taxon>Agaricomycetes</taxon>
        <taxon>Agaricomycetidae</taxon>
        <taxon>Agaricales</taxon>
        <taxon>Agaricineae</taxon>
        <taxon>Psathyrellaceae</taxon>
        <taxon>Candolleomyces</taxon>
    </lineage>
</organism>
<evidence type="ECO:0000313" key="3">
    <source>
        <dbReference type="Proteomes" id="UP000290288"/>
    </source>
</evidence>
<keyword evidence="3" id="KW-1185">Reference proteome</keyword>
<dbReference type="PANTHER" id="PTHR43157">
    <property type="entry name" value="PHOSPHATIDYLINOSITOL-GLYCAN BIOSYNTHESIS CLASS F PROTEIN-RELATED"/>
    <property type="match status" value="1"/>
</dbReference>
<keyword evidence="1" id="KW-0560">Oxidoreductase</keyword>
<dbReference type="InterPro" id="IPR036291">
    <property type="entry name" value="NAD(P)-bd_dom_sf"/>
</dbReference>
<evidence type="ECO:0000313" key="2">
    <source>
        <dbReference type="EMBL" id="RXW11394.1"/>
    </source>
</evidence>
<proteinExistence type="predicted"/>
<comment type="caution">
    <text evidence="2">The sequence shown here is derived from an EMBL/GenBank/DDBJ whole genome shotgun (WGS) entry which is preliminary data.</text>
</comment>
<dbReference type="AlphaFoldDB" id="A0A4Q2CZL5"/>
<dbReference type="Gene3D" id="3.40.50.720">
    <property type="entry name" value="NAD(P)-binding Rossmann-like Domain"/>
    <property type="match status" value="1"/>
</dbReference>
<name>A0A4Q2CZL5_9AGAR</name>
<evidence type="ECO:0000256" key="1">
    <source>
        <dbReference type="ARBA" id="ARBA00023002"/>
    </source>
</evidence>
<protein>
    <submittedName>
        <fullName evidence="2">Uncharacterized protein</fullName>
    </submittedName>
</protein>
<dbReference type="GO" id="GO:0016491">
    <property type="term" value="F:oxidoreductase activity"/>
    <property type="evidence" value="ECO:0007669"/>
    <property type="project" value="UniProtKB-KW"/>
</dbReference>
<dbReference type="EMBL" id="SDEE01001957">
    <property type="protein sequence ID" value="RXW11394.1"/>
    <property type="molecule type" value="Genomic_DNA"/>
</dbReference>
<gene>
    <name evidence="2" type="ORF">EST38_g14462</name>
</gene>
<dbReference type="OrthoDB" id="542013at2759"/>
<sequence>MSSRYFDTKLLNVFFTRSLASLLKDTPVIVSSVNPGFCYSDLARELTGIEVLLMRIIRKLLARKAEEGGRQLVYAAVGSSEDPTRLQGAYVNLHKVDEPSDYVLGEKGMRRQNKLWADLVGELSKIDGRISSIIHDLGSLS</sequence>